<proteinExistence type="predicted"/>
<feature type="compositionally biased region" description="Acidic residues" evidence="1">
    <location>
        <begin position="38"/>
        <end position="50"/>
    </location>
</feature>
<evidence type="ECO:0000256" key="1">
    <source>
        <dbReference type="SAM" id="MobiDB-lite"/>
    </source>
</evidence>
<dbReference type="AlphaFoldDB" id="A0A9P4J4F1"/>
<feature type="compositionally biased region" description="Basic and acidic residues" evidence="1">
    <location>
        <begin position="168"/>
        <end position="191"/>
    </location>
</feature>
<feature type="compositionally biased region" description="Basic and acidic residues" evidence="1">
    <location>
        <begin position="147"/>
        <end position="162"/>
    </location>
</feature>
<keyword evidence="3" id="KW-1185">Reference proteome</keyword>
<comment type="caution">
    <text evidence="2">The sequence shown here is derived from an EMBL/GenBank/DDBJ whole genome shotgun (WGS) entry which is preliminary data.</text>
</comment>
<protein>
    <submittedName>
        <fullName evidence="2">Uncharacterized protein</fullName>
    </submittedName>
</protein>
<evidence type="ECO:0000313" key="3">
    <source>
        <dbReference type="Proteomes" id="UP000799439"/>
    </source>
</evidence>
<gene>
    <name evidence="2" type="ORF">K461DRAFT_103907</name>
</gene>
<name>A0A9P4J4F1_9PEZI</name>
<feature type="region of interest" description="Disordered" evidence="1">
    <location>
        <begin position="1"/>
        <end position="191"/>
    </location>
</feature>
<dbReference type="Proteomes" id="UP000799439">
    <property type="component" value="Unassembled WGS sequence"/>
</dbReference>
<dbReference type="EMBL" id="ML996083">
    <property type="protein sequence ID" value="KAF2154891.1"/>
    <property type="molecule type" value="Genomic_DNA"/>
</dbReference>
<sequence length="191" mass="20896">MPLKPESSLSDSISTLQISEPSTPPRRKGKPPAAEVADSWEDDLASDSEQDPSGTTSSSQSASGLLPTQSKDLPEVPPPTPAGGVARTPTTDWSRAESKFEAFSEQEGLSYGRSGNGRGAGDDKRPEKSTAVASRLIAAGLGVRAPRRTEEQREYDRAIRAQERKKKEKEAEEEKRRKEESERAKRAMWED</sequence>
<dbReference type="OrthoDB" id="5418203at2759"/>
<evidence type="ECO:0000313" key="2">
    <source>
        <dbReference type="EMBL" id="KAF2154891.1"/>
    </source>
</evidence>
<organism evidence="2 3">
    <name type="scientific">Myriangium duriaei CBS 260.36</name>
    <dbReference type="NCBI Taxonomy" id="1168546"/>
    <lineage>
        <taxon>Eukaryota</taxon>
        <taxon>Fungi</taxon>
        <taxon>Dikarya</taxon>
        <taxon>Ascomycota</taxon>
        <taxon>Pezizomycotina</taxon>
        <taxon>Dothideomycetes</taxon>
        <taxon>Dothideomycetidae</taxon>
        <taxon>Myriangiales</taxon>
        <taxon>Myriangiaceae</taxon>
        <taxon>Myriangium</taxon>
    </lineage>
</organism>
<feature type="compositionally biased region" description="Low complexity" evidence="1">
    <location>
        <begin position="53"/>
        <end position="64"/>
    </location>
</feature>
<reference evidence="2" key="1">
    <citation type="journal article" date="2020" name="Stud. Mycol.">
        <title>101 Dothideomycetes genomes: a test case for predicting lifestyles and emergence of pathogens.</title>
        <authorList>
            <person name="Haridas S."/>
            <person name="Albert R."/>
            <person name="Binder M."/>
            <person name="Bloem J."/>
            <person name="Labutti K."/>
            <person name="Salamov A."/>
            <person name="Andreopoulos B."/>
            <person name="Baker S."/>
            <person name="Barry K."/>
            <person name="Bills G."/>
            <person name="Bluhm B."/>
            <person name="Cannon C."/>
            <person name="Castanera R."/>
            <person name="Culley D."/>
            <person name="Daum C."/>
            <person name="Ezra D."/>
            <person name="Gonzalez J."/>
            <person name="Henrissat B."/>
            <person name="Kuo A."/>
            <person name="Liang C."/>
            <person name="Lipzen A."/>
            <person name="Lutzoni F."/>
            <person name="Magnuson J."/>
            <person name="Mondo S."/>
            <person name="Nolan M."/>
            <person name="Ohm R."/>
            <person name="Pangilinan J."/>
            <person name="Park H.-J."/>
            <person name="Ramirez L."/>
            <person name="Alfaro M."/>
            <person name="Sun H."/>
            <person name="Tritt A."/>
            <person name="Yoshinaga Y."/>
            <person name="Zwiers L.-H."/>
            <person name="Turgeon B."/>
            <person name="Goodwin S."/>
            <person name="Spatafora J."/>
            <person name="Crous P."/>
            <person name="Grigoriev I."/>
        </authorList>
    </citation>
    <scope>NUCLEOTIDE SEQUENCE</scope>
    <source>
        <strain evidence="2">CBS 260.36</strain>
    </source>
</reference>
<feature type="compositionally biased region" description="Polar residues" evidence="1">
    <location>
        <begin position="7"/>
        <end position="21"/>
    </location>
</feature>
<accession>A0A9P4J4F1</accession>